<organism evidence="4 5">
    <name type="scientific">Roseiconus nitratireducens</name>
    <dbReference type="NCBI Taxonomy" id="2605748"/>
    <lineage>
        <taxon>Bacteria</taxon>
        <taxon>Pseudomonadati</taxon>
        <taxon>Planctomycetota</taxon>
        <taxon>Planctomycetia</taxon>
        <taxon>Pirellulales</taxon>
        <taxon>Pirellulaceae</taxon>
        <taxon>Roseiconus</taxon>
    </lineage>
</organism>
<keyword evidence="1" id="KW-0732">Signal</keyword>
<evidence type="ECO:0000256" key="1">
    <source>
        <dbReference type="ARBA" id="ARBA00022729"/>
    </source>
</evidence>
<protein>
    <submittedName>
        <fullName evidence="4">C cytochrome</fullName>
    </submittedName>
</protein>
<reference evidence="4 5" key="1">
    <citation type="submission" date="2019-08" db="EMBL/GenBank/DDBJ databases">
        <authorList>
            <person name="Dhanesh K."/>
            <person name="Kumar G."/>
            <person name="Sasikala C."/>
            <person name="Venkata Ramana C."/>
        </authorList>
    </citation>
    <scope>NUCLEOTIDE SEQUENCE [LARGE SCALE GENOMIC DNA]</scope>
    <source>
        <strain evidence="4 5">JC645</strain>
    </source>
</reference>
<dbReference type="Gene3D" id="1.10.1130.10">
    <property type="entry name" value="Flavocytochrome C3, Chain A"/>
    <property type="match status" value="1"/>
</dbReference>
<evidence type="ECO:0000313" key="5">
    <source>
        <dbReference type="Proteomes" id="UP000324479"/>
    </source>
</evidence>
<feature type="domain" description="Cytochrome c-552/4" evidence="3">
    <location>
        <begin position="244"/>
        <end position="279"/>
    </location>
</feature>
<evidence type="ECO:0000259" key="3">
    <source>
        <dbReference type="Pfam" id="PF13435"/>
    </source>
</evidence>
<dbReference type="PANTHER" id="PTHR35038">
    <property type="entry name" value="DISSIMILATORY SULFITE REDUCTASE SIRA"/>
    <property type="match status" value="1"/>
</dbReference>
<accession>A0A5M6D2Q4</accession>
<feature type="region of interest" description="Disordered" evidence="2">
    <location>
        <begin position="87"/>
        <end position="112"/>
    </location>
</feature>
<dbReference type="Pfam" id="PF13435">
    <property type="entry name" value="Cytochrome_C554"/>
    <property type="match status" value="2"/>
</dbReference>
<dbReference type="InterPro" id="IPR023155">
    <property type="entry name" value="Cyt_c-552/4"/>
</dbReference>
<dbReference type="InterPro" id="IPR036280">
    <property type="entry name" value="Multihaem_cyt_sf"/>
</dbReference>
<gene>
    <name evidence="4" type="ORF">FYK55_16270</name>
</gene>
<dbReference type="InterPro" id="IPR051829">
    <property type="entry name" value="Multiheme_Cytochr_ET"/>
</dbReference>
<name>A0A5M6D2Q4_9BACT</name>
<comment type="caution">
    <text evidence="4">The sequence shown here is derived from an EMBL/GenBank/DDBJ whole genome shotgun (WGS) entry which is preliminary data.</text>
</comment>
<dbReference type="RefSeq" id="WP_150077501.1">
    <property type="nucleotide sequence ID" value="NZ_VWOX01000009.1"/>
</dbReference>
<dbReference type="PANTHER" id="PTHR35038:SF8">
    <property type="entry name" value="C-TYPE POLYHEME CYTOCHROME OMCC"/>
    <property type="match status" value="1"/>
</dbReference>
<dbReference type="EMBL" id="VWOX01000009">
    <property type="protein sequence ID" value="KAA5541768.1"/>
    <property type="molecule type" value="Genomic_DNA"/>
</dbReference>
<evidence type="ECO:0000313" key="4">
    <source>
        <dbReference type="EMBL" id="KAA5541768.1"/>
    </source>
</evidence>
<feature type="domain" description="Cytochrome c-552/4" evidence="3">
    <location>
        <begin position="117"/>
        <end position="141"/>
    </location>
</feature>
<dbReference type="AlphaFoldDB" id="A0A5M6D2Q4"/>
<sequence length="474" mass="53775">MKTAGWILAIITIAVVIFFFVLPDSVSIDEAAIERLQRQADQQAGRVDSPRGASDDRTPLPPNDMVVALVDDGDYWFIGKYEDGGGVEIPFPPGRRPEPPADEPPQHANPGYVGPQSCQECHPQYYQSFQSTAHYRTTRPCSPETIDGSFVEGQNVLRTKEPNLAFEMLRRDDQFFQRVRFFDWHFEVPMQIITGSSKMAQTYLYWHGDGLYQHNVTHLTEGDKWINSPGYIDGDAAYARPVPARCLDCHMTYFDYRAPPNHYTPNSIIFGVTCERCHGPGEAHVQFHQQHPEQKDAHEIVLPSELSRQRQLDICGQCHAGSTRLRGEPFQFRPGDELTQYYTPPPEGSDAANSVHTSNQADRMAESECFRQSEMTCTDCHNPHENERGNMRLFSDKCLQCHQTESCHFTPPGGIDLADNCIDCHMPTRPTEDLRLRSIAGDVFPSLRDHFVRVDQQATDEFLQRHQSEATSSQ</sequence>
<dbReference type="SUPFAM" id="SSF48695">
    <property type="entry name" value="Multiheme cytochromes"/>
    <property type="match status" value="1"/>
</dbReference>
<keyword evidence="5" id="KW-1185">Reference proteome</keyword>
<evidence type="ECO:0000256" key="2">
    <source>
        <dbReference type="SAM" id="MobiDB-lite"/>
    </source>
</evidence>
<proteinExistence type="predicted"/>
<dbReference type="Proteomes" id="UP000324479">
    <property type="component" value="Unassembled WGS sequence"/>
</dbReference>
<feature type="region of interest" description="Disordered" evidence="2">
    <location>
        <begin position="38"/>
        <end position="63"/>
    </location>
</feature>